<feature type="domain" description="Ima1 N-terminal" evidence="8">
    <location>
        <begin position="5"/>
        <end position="133"/>
    </location>
</feature>
<dbReference type="GO" id="GO:0005637">
    <property type="term" value="C:nuclear inner membrane"/>
    <property type="evidence" value="ECO:0007669"/>
    <property type="project" value="UniProtKB-SubCell"/>
</dbReference>
<evidence type="ECO:0000256" key="6">
    <source>
        <dbReference type="SAM" id="MobiDB-lite"/>
    </source>
</evidence>
<proteinExistence type="predicted"/>
<feature type="compositionally biased region" description="Polar residues" evidence="6">
    <location>
        <begin position="55"/>
        <end position="65"/>
    </location>
</feature>
<dbReference type="Pfam" id="PF09779">
    <property type="entry name" value="Ima1_N"/>
    <property type="match status" value="1"/>
</dbReference>
<sequence>MFWRLRCHFCGTRSAHSKGTHEFQCTNCEAFNFYDNHGNVVDTPDSIIAAPPTPQRTSYQTFSRPQSKEAPRQDDSVFCNRCRTNQRIYTEALSNYLPDEDHPQYAEYEAKLPQAKAELEKKYPLICNKCASKAQHKIRQADYYGKTQQTAKMMQDTRRNRGGSPVGRRDDWGKWFMRMLLSLIGMAIYASLLSQIAWHAYGMMAALTTTVASEDYAFEDVVFIPSLLDCAKQTRFLRFDPSCYQLFAALMPRALFASLCLIWYNPGLSSWYHRTWRMEAVGGQTEHFRIQALLLIIRYVAWVNLSNVTTTKGLSKQQLLAAHGFMTVFMLACQWLSERTIHSVRWVLRGKIMPNPDEVDVFGDSAGPAEEQYHRQASSVPPQLRLFARNEKPFPIEKLAPQPKRGYSRLDLPVNPPPSPPFTDDDMMDIDSSNHSANLRSTHNHRTTPSRGWGGMRNELFGIDDQTRAQIERQRAEEEQRTKLRYSPPVAQSPFRGRLPPAPMSMERRLRNPPTQVSFKKAPLSKQQDFMQQMRAGIDDSKGYSRPNAAQAAAAAQGLHSPFSLDDDSDFSPIKVRMLSGLPRSEEDDAETSAKLRTKGSLDLRPGTWTLKSDLDTSTGLEDMFGGRGFSIADDAATQNARIAQQQRASAGGNSKQALVLLGLAGVVVAVCAIEPVRRAVCLWLVGKLEGLGY</sequence>
<dbReference type="GO" id="GO:0071765">
    <property type="term" value="P:nuclear inner membrane organization"/>
    <property type="evidence" value="ECO:0007669"/>
    <property type="project" value="InterPro"/>
</dbReference>
<dbReference type="EMBL" id="JAWDJX010000051">
    <property type="protein sequence ID" value="KAK3048261.1"/>
    <property type="molecule type" value="Genomic_DNA"/>
</dbReference>
<protein>
    <recommendedName>
        <fullName evidence="8">Ima1 N-terminal domain-containing protein</fullName>
    </recommendedName>
</protein>
<keyword evidence="5" id="KW-0539">Nucleus</keyword>
<feature type="transmembrane region" description="Helical" evidence="7">
    <location>
        <begin position="175"/>
        <end position="198"/>
    </location>
</feature>
<dbReference type="GO" id="GO:0044732">
    <property type="term" value="C:mitotic spindle pole body"/>
    <property type="evidence" value="ECO:0007669"/>
    <property type="project" value="TreeGrafter"/>
</dbReference>
<evidence type="ECO:0000256" key="5">
    <source>
        <dbReference type="ARBA" id="ARBA00023242"/>
    </source>
</evidence>
<evidence type="ECO:0000256" key="2">
    <source>
        <dbReference type="ARBA" id="ARBA00022692"/>
    </source>
</evidence>
<evidence type="ECO:0000313" key="10">
    <source>
        <dbReference type="Proteomes" id="UP001271007"/>
    </source>
</evidence>
<comment type="caution">
    <text evidence="9">The sequence shown here is derived from an EMBL/GenBank/DDBJ whole genome shotgun (WGS) entry which is preliminary data.</text>
</comment>
<dbReference type="InterPro" id="IPR018617">
    <property type="entry name" value="Ima1_N"/>
</dbReference>
<evidence type="ECO:0000313" key="9">
    <source>
        <dbReference type="EMBL" id="KAK3048261.1"/>
    </source>
</evidence>
<keyword evidence="10" id="KW-1185">Reference proteome</keyword>
<feature type="region of interest" description="Disordered" evidence="6">
    <location>
        <begin position="434"/>
        <end position="456"/>
    </location>
</feature>
<keyword evidence="2 7" id="KW-0812">Transmembrane</keyword>
<evidence type="ECO:0000259" key="8">
    <source>
        <dbReference type="Pfam" id="PF09779"/>
    </source>
</evidence>
<comment type="subcellular location">
    <subcellularLocation>
        <location evidence="1">Nucleus inner membrane</location>
        <topology evidence="1">Multi-pass membrane protein</topology>
    </subcellularLocation>
</comment>
<dbReference type="GO" id="GO:0034992">
    <property type="term" value="C:microtubule organizing center attachment site"/>
    <property type="evidence" value="ECO:0007669"/>
    <property type="project" value="TreeGrafter"/>
</dbReference>
<accession>A0AAJ0D7R4</accession>
<evidence type="ECO:0000256" key="4">
    <source>
        <dbReference type="ARBA" id="ARBA00023136"/>
    </source>
</evidence>
<organism evidence="9 10">
    <name type="scientific">Extremus antarcticus</name>
    <dbReference type="NCBI Taxonomy" id="702011"/>
    <lineage>
        <taxon>Eukaryota</taxon>
        <taxon>Fungi</taxon>
        <taxon>Dikarya</taxon>
        <taxon>Ascomycota</taxon>
        <taxon>Pezizomycotina</taxon>
        <taxon>Dothideomycetes</taxon>
        <taxon>Dothideomycetidae</taxon>
        <taxon>Mycosphaerellales</taxon>
        <taxon>Extremaceae</taxon>
        <taxon>Extremus</taxon>
    </lineage>
</organism>
<feature type="region of interest" description="Disordered" evidence="6">
    <location>
        <begin position="50"/>
        <end position="74"/>
    </location>
</feature>
<dbReference type="PANTHER" id="PTHR28538:SF1">
    <property type="entry name" value="INTEGRAL INNER NUCLEAR MEMBRANE PROTEIN IMA1"/>
    <property type="match status" value="1"/>
</dbReference>
<gene>
    <name evidence="9" type="ORF">LTR09_010423</name>
</gene>
<keyword evidence="4 7" id="KW-0472">Membrane</keyword>
<dbReference type="PANTHER" id="PTHR28538">
    <property type="entry name" value="INTEGRAL INNER NUCLEAR MEMBRANE PROTEIN IMA1"/>
    <property type="match status" value="1"/>
</dbReference>
<reference evidence="9" key="1">
    <citation type="submission" date="2023-04" db="EMBL/GenBank/DDBJ databases">
        <title>Black Yeasts Isolated from many extreme environments.</title>
        <authorList>
            <person name="Coleine C."/>
            <person name="Stajich J.E."/>
            <person name="Selbmann L."/>
        </authorList>
    </citation>
    <scope>NUCLEOTIDE SEQUENCE</scope>
    <source>
        <strain evidence="9">CCFEE 5312</strain>
    </source>
</reference>
<dbReference type="AlphaFoldDB" id="A0AAJ0D7R4"/>
<dbReference type="InterPro" id="IPR042321">
    <property type="entry name" value="Ima1"/>
</dbReference>
<feature type="region of interest" description="Disordered" evidence="6">
    <location>
        <begin position="489"/>
        <end position="526"/>
    </location>
</feature>
<evidence type="ECO:0000256" key="1">
    <source>
        <dbReference type="ARBA" id="ARBA00004473"/>
    </source>
</evidence>
<dbReference type="Proteomes" id="UP001271007">
    <property type="component" value="Unassembled WGS sequence"/>
</dbReference>
<evidence type="ECO:0000256" key="7">
    <source>
        <dbReference type="SAM" id="Phobius"/>
    </source>
</evidence>
<name>A0AAJ0D7R4_9PEZI</name>
<dbReference type="GO" id="GO:0034506">
    <property type="term" value="C:chromosome, centromeric core domain"/>
    <property type="evidence" value="ECO:0007669"/>
    <property type="project" value="TreeGrafter"/>
</dbReference>
<evidence type="ECO:0000256" key="3">
    <source>
        <dbReference type="ARBA" id="ARBA00022989"/>
    </source>
</evidence>
<keyword evidence="3 7" id="KW-1133">Transmembrane helix</keyword>